<dbReference type="Gene3D" id="2.40.170.20">
    <property type="entry name" value="TonB-dependent receptor, beta-barrel domain"/>
    <property type="match status" value="1"/>
</dbReference>
<evidence type="ECO:0000256" key="6">
    <source>
        <dbReference type="ARBA" id="ARBA00023136"/>
    </source>
</evidence>
<keyword evidence="9" id="KW-1185">Reference proteome</keyword>
<keyword evidence="5" id="KW-0732">Signal</keyword>
<dbReference type="SUPFAM" id="SSF56935">
    <property type="entry name" value="Porins"/>
    <property type="match status" value="1"/>
</dbReference>
<evidence type="ECO:0000313" key="8">
    <source>
        <dbReference type="EMBL" id="GGZ81599.1"/>
    </source>
</evidence>
<organism evidence="8 9">
    <name type="scientific">Algibacter mikhailovii</name>
    <dbReference type="NCBI Taxonomy" id="425498"/>
    <lineage>
        <taxon>Bacteria</taxon>
        <taxon>Pseudomonadati</taxon>
        <taxon>Bacteroidota</taxon>
        <taxon>Flavobacteriia</taxon>
        <taxon>Flavobacteriales</taxon>
        <taxon>Flavobacteriaceae</taxon>
        <taxon>Algibacter</taxon>
    </lineage>
</organism>
<dbReference type="InterPro" id="IPR036942">
    <property type="entry name" value="Beta-barrel_TonB_sf"/>
</dbReference>
<evidence type="ECO:0000256" key="5">
    <source>
        <dbReference type="ARBA" id="ARBA00022729"/>
    </source>
</evidence>
<dbReference type="EMBL" id="BMWZ01000004">
    <property type="protein sequence ID" value="GGZ81599.1"/>
    <property type="molecule type" value="Genomic_DNA"/>
</dbReference>
<dbReference type="GO" id="GO:0044718">
    <property type="term" value="P:siderophore transmembrane transport"/>
    <property type="evidence" value="ECO:0007669"/>
    <property type="project" value="TreeGrafter"/>
</dbReference>
<keyword evidence="4" id="KW-0812">Transmembrane</keyword>
<sequence>MRKHIKILALIIFALRINIGFSQDKSSDTLTTGVIDVVKPYTPTISDAFKVKEAPNLDEETTDKKKEIKYNIFSIPVASTFTPAKGKAAVVEKKAPSKLYDNYASLGLGTYNTILGEVYLNHALNRYDNIGGYVRHHSSGGGIDEVVLDDDFINSQLEVNYSSNQRDMTYNIDGGFQFQHYNWYGINDGYKDDTVLINGLDVGHSYFDAHVGGALTFNDTYINSGSVFFRHFSDNQGSGENRFIAKAQVDIPINNIEIYTGFKIDYLGGGFDRDYFTNSELKYSNFQIGLSPTFQLQEDDLTVDIGLSLYYLNDMEFGKSKFYMYPNVSATYRVVNDVLIAYGGIKGDLIQNSYHGFANENPFVSPSLFITPTDQVYNTYLGLKGKVSSTMSYNVSGSYIADKNKALFKSNTIKNISAQNSYEYGNSFGISYDDIKTFSFAGELNVDLNRNFKLGLKGEYFVYDTDVEAEAWNLPDLKASVFFDYQIDEHWFTGANLFFVGERKDQVALEGTLVPEDLMRTVTLDSFFDVNAHVGYRINDEFTFFAKVNNIANQQYQKWVNYPVQGVQFLAGATYKFDF</sequence>
<dbReference type="Proteomes" id="UP000636004">
    <property type="component" value="Unassembled WGS sequence"/>
</dbReference>
<gene>
    <name evidence="8" type="ORF">GCM10007028_18990</name>
</gene>
<evidence type="ECO:0000313" key="9">
    <source>
        <dbReference type="Proteomes" id="UP000636004"/>
    </source>
</evidence>
<keyword evidence="3" id="KW-1134">Transmembrane beta strand</keyword>
<reference evidence="8" key="2">
    <citation type="submission" date="2020-09" db="EMBL/GenBank/DDBJ databases">
        <authorList>
            <person name="Sun Q."/>
            <person name="Kim S."/>
        </authorList>
    </citation>
    <scope>NUCLEOTIDE SEQUENCE</scope>
    <source>
        <strain evidence="8">KCTC 12710</strain>
    </source>
</reference>
<dbReference type="RefSeq" id="WP_189360556.1">
    <property type="nucleotide sequence ID" value="NZ_BMWZ01000004.1"/>
</dbReference>
<protein>
    <recommendedName>
        <fullName evidence="10">TonB-dependent receptor</fullName>
    </recommendedName>
</protein>
<reference evidence="8" key="1">
    <citation type="journal article" date="2014" name="Int. J. Syst. Evol. Microbiol.">
        <title>Complete genome sequence of Corynebacterium casei LMG S-19264T (=DSM 44701T), isolated from a smear-ripened cheese.</title>
        <authorList>
            <consortium name="US DOE Joint Genome Institute (JGI-PGF)"/>
            <person name="Walter F."/>
            <person name="Albersmeier A."/>
            <person name="Kalinowski J."/>
            <person name="Ruckert C."/>
        </authorList>
    </citation>
    <scope>NUCLEOTIDE SEQUENCE</scope>
    <source>
        <strain evidence="8">KCTC 12710</strain>
    </source>
</reference>
<evidence type="ECO:0000256" key="4">
    <source>
        <dbReference type="ARBA" id="ARBA00022692"/>
    </source>
</evidence>
<evidence type="ECO:0000256" key="2">
    <source>
        <dbReference type="ARBA" id="ARBA00022448"/>
    </source>
</evidence>
<evidence type="ECO:0008006" key="10">
    <source>
        <dbReference type="Google" id="ProtNLM"/>
    </source>
</evidence>
<dbReference type="PANTHER" id="PTHR30069">
    <property type="entry name" value="TONB-DEPENDENT OUTER MEMBRANE RECEPTOR"/>
    <property type="match status" value="1"/>
</dbReference>
<keyword evidence="7" id="KW-0998">Cell outer membrane</keyword>
<dbReference type="InterPro" id="IPR039426">
    <property type="entry name" value="TonB-dep_rcpt-like"/>
</dbReference>
<dbReference type="GO" id="GO:0015344">
    <property type="term" value="F:siderophore uptake transmembrane transporter activity"/>
    <property type="evidence" value="ECO:0007669"/>
    <property type="project" value="TreeGrafter"/>
</dbReference>
<dbReference type="PANTHER" id="PTHR30069:SF29">
    <property type="entry name" value="HEMOGLOBIN AND HEMOGLOBIN-HAPTOGLOBIN-BINDING PROTEIN 1-RELATED"/>
    <property type="match status" value="1"/>
</dbReference>
<dbReference type="AlphaFoldDB" id="A0A918R4E3"/>
<keyword evidence="6" id="KW-0472">Membrane</keyword>
<name>A0A918R4E3_9FLAO</name>
<evidence type="ECO:0000256" key="1">
    <source>
        <dbReference type="ARBA" id="ARBA00004571"/>
    </source>
</evidence>
<keyword evidence="2" id="KW-0813">Transport</keyword>
<accession>A0A918R4E3</accession>
<evidence type="ECO:0000256" key="3">
    <source>
        <dbReference type="ARBA" id="ARBA00022452"/>
    </source>
</evidence>
<comment type="subcellular location">
    <subcellularLocation>
        <location evidence="1">Cell outer membrane</location>
        <topology evidence="1">Multi-pass membrane protein</topology>
    </subcellularLocation>
</comment>
<proteinExistence type="predicted"/>
<dbReference type="GO" id="GO:0009279">
    <property type="term" value="C:cell outer membrane"/>
    <property type="evidence" value="ECO:0007669"/>
    <property type="project" value="UniProtKB-SubCell"/>
</dbReference>
<comment type="caution">
    <text evidence="8">The sequence shown here is derived from an EMBL/GenBank/DDBJ whole genome shotgun (WGS) entry which is preliminary data.</text>
</comment>
<evidence type="ECO:0000256" key="7">
    <source>
        <dbReference type="ARBA" id="ARBA00023237"/>
    </source>
</evidence>